<reference evidence="4" key="3">
    <citation type="submission" date="2022-01" db="EMBL/GenBank/DDBJ databases">
        <title>Novel bile acid biosynthetic pathways are enriched in the microbiome of centenarians.</title>
        <authorList>
            <person name="Sato Y."/>
            <person name="Atarashi K."/>
            <person name="Plichta R.D."/>
            <person name="Arai Y."/>
            <person name="Sasajima S."/>
            <person name="Kearney M.S."/>
            <person name="Suda W."/>
            <person name="Takeshita K."/>
            <person name="Sasaki T."/>
            <person name="Okamoto S."/>
            <person name="Skelly N.A."/>
            <person name="Okamura Y."/>
            <person name="Vlamakis H."/>
            <person name="Li Y."/>
            <person name="Tanoue T."/>
            <person name="Takei H."/>
            <person name="Nittono H."/>
            <person name="Narushima S."/>
            <person name="Irie J."/>
            <person name="Itoh H."/>
            <person name="Moriya K."/>
            <person name="Sugiura Y."/>
            <person name="Suematsu M."/>
            <person name="Moritoki N."/>
            <person name="Shibata S."/>
            <person name="Littman R.D."/>
            <person name="Fischbach A.M."/>
            <person name="Uwamino Y."/>
            <person name="Inoue T."/>
            <person name="Honda A."/>
            <person name="Hattori M."/>
            <person name="Murai T."/>
            <person name="Xavier J.R."/>
            <person name="Hirose N."/>
            <person name="Honda K."/>
        </authorList>
    </citation>
    <scope>NUCLEOTIDE SEQUENCE</scope>
    <source>
        <strain evidence="4">CE91-St12</strain>
    </source>
</reference>
<organism evidence="5 6">
    <name type="scientific">Bacteroides uniformis</name>
    <dbReference type="NCBI Taxonomy" id="820"/>
    <lineage>
        <taxon>Bacteria</taxon>
        <taxon>Pseudomonadati</taxon>
        <taxon>Bacteroidota</taxon>
        <taxon>Bacteroidia</taxon>
        <taxon>Bacteroidales</taxon>
        <taxon>Bacteroidaceae</taxon>
        <taxon>Bacteroides</taxon>
    </lineage>
</organism>
<evidence type="ECO:0000313" key="5">
    <source>
        <dbReference type="EMBL" id="OUN53166.1"/>
    </source>
</evidence>
<dbReference type="CDD" id="cd03801">
    <property type="entry name" value="GT4_PimA-like"/>
    <property type="match status" value="1"/>
</dbReference>
<dbReference type="Proteomes" id="UP001055048">
    <property type="component" value="Unassembled WGS sequence"/>
</dbReference>
<dbReference type="Gene3D" id="3.40.50.2000">
    <property type="entry name" value="Glycogen Phosphorylase B"/>
    <property type="match status" value="2"/>
</dbReference>
<evidence type="ECO:0000313" key="4">
    <source>
        <dbReference type="EMBL" id="GKH14863.1"/>
    </source>
</evidence>
<reference evidence="5" key="2">
    <citation type="journal article" date="2018" name="BMC Genomics">
        <title>Whole genome sequencing and function prediction of 133 gut anaerobes isolated from chicken caecum in pure cultures.</title>
        <authorList>
            <person name="Medvecky M."/>
            <person name="Cejkova D."/>
            <person name="Polansky O."/>
            <person name="Karasova D."/>
            <person name="Kubasova T."/>
            <person name="Cizek A."/>
            <person name="Rychlik I."/>
        </authorList>
    </citation>
    <scope>NUCLEOTIDE SEQUENCE</scope>
    <source>
        <strain evidence="5">An67</strain>
    </source>
</reference>
<evidence type="ECO:0000313" key="6">
    <source>
        <dbReference type="Proteomes" id="UP000196329"/>
    </source>
</evidence>
<dbReference type="SUPFAM" id="SSF53756">
    <property type="entry name" value="UDP-Glycosyltransferase/glycogen phosphorylase"/>
    <property type="match status" value="1"/>
</dbReference>
<gene>
    <name evidence="5" type="ORF">B5G17_15180</name>
    <name evidence="4" type="ORF">CE91St12_30730</name>
</gene>
<proteinExistence type="predicted"/>
<dbReference type="PANTHER" id="PTHR12526">
    <property type="entry name" value="GLYCOSYLTRANSFERASE"/>
    <property type="match status" value="1"/>
</dbReference>
<accession>A0A1Y3UWI4</accession>
<feature type="domain" description="Glycosyl transferase family 1" evidence="3">
    <location>
        <begin position="230"/>
        <end position="367"/>
    </location>
</feature>
<reference evidence="6" key="1">
    <citation type="submission" date="2017-04" db="EMBL/GenBank/DDBJ databases">
        <title>Function of individual gut microbiota members based on whole genome sequencing of pure cultures obtained from chicken caecum.</title>
        <authorList>
            <person name="Medvecky M."/>
            <person name="Cejkova D."/>
            <person name="Polansky O."/>
            <person name="Karasova D."/>
            <person name="Kubasova T."/>
            <person name="Cizek A."/>
            <person name="Rychlik I."/>
        </authorList>
    </citation>
    <scope>NUCLEOTIDE SEQUENCE [LARGE SCALE GENOMIC DNA]</scope>
    <source>
        <strain evidence="6">An67</strain>
    </source>
</reference>
<dbReference type="RefSeq" id="WP_087333116.1">
    <property type="nucleotide sequence ID" value="NZ_BQNL01000001.1"/>
</dbReference>
<keyword evidence="1" id="KW-0328">Glycosyltransferase</keyword>
<comment type="caution">
    <text evidence="5">The sequence shown here is derived from an EMBL/GenBank/DDBJ whole genome shotgun (WGS) entry which is preliminary data.</text>
</comment>
<dbReference type="AlphaFoldDB" id="A0A1Y3UWI4"/>
<dbReference type="Pfam" id="PF00534">
    <property type="entry name" value="Glycos_transf_1"/>
    <property type="match status" value="1"/>
</dbReference>
<dbReference type="EMBL" id="NFHS01000008">
    <property type="protein sequence ID" value="OUN53166.1"/>
    <property type="molecule type" value="Genomic_DNA"/>
</dbReference>
<evidence type="ECO:0000256" key="2">
    <source>
        <dbReference type="ARBA" id="ARBA00022679"/>
    </source>
</evidence>
<dbReference type="EMBL" id="BQNL01000001">
    <property type="protein sequence ID" value="GKH14863.1"/>
    <property type="molecule type" value="Genomic_DNA"/>
</dbReference>
<dbReference type="PANTHER" id="PTHR12526:SF629">
    <property type="entry name" value="TEICHURONIC ACID BIOSYNTHESIS GLYCOSYLTRANSFERASE TUAH-RELATED"/>
    <property type="match status" value="1"/>
</dbReference>
<protein>
    <submittedName>
        <fullName evidence="4">Glycosyl transferase</fullName>
    </submittedName>
</protein>
<dbReference type="GO" id="GO:0016757">
    <property type="term" value="F:glycosyltransferase activity"/>
    <property type="evidence" value="ECO:0007669"/>
    <property type="project" value="UniProtKB-KW"/>
</dbReference>
<sequence length="406" mass="46932">MKIVDVVRPGSMYQIIGPVATLKRILSNRSFFQEKGLDISIFNRGHFYQTLQQLSENNVASSKVGIKHRIKEYFDRKAKHSYLLSVVLVEYVFRTIKQVVDSYLSYKRNPDVVVLHAEPEAYWIIRHFKKKNIKTKTVVFFHNDCIPFKMYLLYYPKLDSSSYWSKMMKRYEYIINNADKLCFICEAGMKNINRLYPQTIDKSFLIVNGITDLTSQELKDVSNIKQNRCDNTINLCCVGSVSVRKAQRKVIEALGMLSIEKRKKFHLAILGAGPDLPYCKEFVEKNNLCEIVSFEGAVLNTDVYKHLAQADIFVLLSENEGLPISIIEAMRAGLAIISTNVSGIPELVSNDNGLLIRPDAEQLAEILFNSEKYNWKQMGENSRQLYERKFTFERMKMDYVNMIKSL</sequence>
<evidence type="ECO:0000256" key="1">
    <source>
        <dbReference type="ARBA" id="ARBA00022676"/>
    </source>
</evidence>
<evidence type="ECO:0000259" key="3">
    <source>
        <dbReference type="Pfam" id="PF00534"/>
    </source>
</evidence>
<keyword evidence="2 4" id="KW-0808">Transferase</keyword>
<dbReference type="InterPro" id="IPR001296">
    <property type="entry name" value="Glyco_trans_1"/>
</dbReference>
<name>A0A1Y3UWI4_BACUN</name>
<dbReference type="Proteomes" id="UP000196329">
    <property type="component" value="Unassembled WGS sequence"/>
</dbReference>